<name>A0A1Z1MIL5_9FLOR</name>
<feature type="binding site" description="axial binding residue" evidence="10">
    <location>
        <position position="82"/>
    </location>
    <ligand>
        <name>heme c</name>
        <dbReference type="ChEBI" id="CHEBI:61717"/>
    </ligand>
    <ligandPart>
        <name>Fe</name>
        <dbReference type="ChEBI" id="CHEBI:18248"/>
    </ligandPart>
</feature>
<dbReference type="GeneID" id="33358967"/>
<geneLocation type="chloroplast" evidence="12"/>
<evidence type="ECO:0000256" key="4">
    <source>
        <dbReference type="ARBA" id="ARBA00022448"/>
    </source>
</evidence>
<dbReference type="EMBL" id="MF101440">
    <property type="protein sequence ID" value="ARW65908.1"/>
    <property type="molecule type" value="Genomic_DNA"/>
</dbReference>
<evidence type="ECO:0000256" key="8">
    <source>
        <dbReference type="ARBA" id="ARBA00023004"/>
    </source>
</evidence>
<comment type="subcellular location">
    <subcellularLocation>
        <location evidence="2 10">Plastid</location>
        <location evidence="2 10">Chloroplast thylakoid lumen</location>
    </subcellularLocation>
</comment>
<organism evidence="12">
    <name type="scientific">Ophidocladus simpliciusculus</name>
    <dbReference type="NCBI Taxonomy" id="1261574"/>
    <lineage>
        <taxon>Eukaryota</taxon>
        <taxon>Rhodophyta</taxon>
        <taxon>Florideophyceae</taxon>
        <taxon>Rhodymeniophycidae</taxon>
        <taxon>Ceramiales</taxon>
        <taxon>Rhodomelaceae</taxon>
        <taxon>Herposiphonieae</taxon>
        <taxon>Ophidocladus</taxon>
    </lineage>
</organism>
<feature type="binding site" description="covalent" evidence="10">
    <location>
        <position position="41"/>
    </location>
    <ligand>
        <name>heme c</name>
        <dbReference type="ChEBI" id="CHEBI:61717"/>
    </ligand>
</feature>
<comment type="function">
    <text evidence="1 10">Functions as an electron carrier between membrane-bound cytochrome b6-f and photosystem I in oxygenic photosynthesis.</text>
</comment>
<dbReference type="RefSeq" id="YP_009396722.1">
    <property type="nucleotide sequence ID" value="NC_035284.1"/>
</dbReference>
<keyword evidence="9 10" id="KW-0793">Thylakoid</keyword>
<proteinExistence type="inferred from homology"/>
<gene>
    <name evidence="10 12" type="primary">petJ</name>
</gene>
<feature type="signal peptide" evidence="10">
    <location>
        <begin position="1"/>
        <end position="24"/>
    </location>
</feature>
<dbReference type="PANTHER" id="PTHR34688:SF2">
    <property type="entry name" value="CYTOCHROME C6, CHLOROPLASTIC"/>
    <property type="match status" value="1"/>
</dbReference>
<keyword evidence="10" id="KW-0732">Signal</keyword>
<evidence type="ECO:0000313" key="12">
    <source>
        <dbReference type="EMBL" id="ARW65908.1"/>
    </source>
</evidence>
<sequence precursor="true">MKSLLFLVSSFLVVCFTNFSIALAIDLEQGQALFSQNCAACHLGGNNTIVPEKTLKIEALEANSKADIQAIVTQVTQGNGAMPAFGGRLSDDEIKDIAAYVLDQAKSNSW</sequence>
<dbReference type="PROSITE" id="PS51007">
    <property type="entry name" value="CYTC"/>
    <property type="match status" value="1"/>
</dbReference>
<keyword evidence="7 10" id="KW-0249">Electron transport</keyword>
<evidence type="ECO:0000256" key="7">
    <source>
        <dbReference type="ARBA" id="ARBA00022982"/>
    </source>
</evidence>
<dbReference type="SUPFAM" id="SSF46626">
    <property type="entry name" value="Cytochrome c"/>
    <property type="match status" value="1"/>
</dbReference>
<keyword evidence="12" id="KW-0934">Plastid</keyword>
<keyword evidence="10" id="KW-0602">Photosynthesis</keyword>
<evidence type="ECO:0000256" key="2">
    <source>
        <dbReference type="ARBA" id="ARBA00004456"/>
    </source>
</evidence>
<reference evidence="12" key="1">
    <citation type="journal article" date="2017" name="J. Phycol.">
        <title>Analysis of chloroplast genomes and a supermatrix inform reclassification of the Rhodomelaceae (Rhodophyta).</title>
        <authorList>
            <person name="Diaz-Tapia P."/>
            <person name="Maggs C.A."/>
            <person name="West J.A."/>
            <person name="Verbruggen H."/>
        </authorList>
    </citation>
    <scope>NUCLEOTIDE SEQUENCE</scope>
    <source>
        <strain evidence="12">PD949</strain>
    </source>
</reference>
<dbReference type="GO" id="GO:0005506">
    <property type="term" value="F:iron ion binding"/>
    <property type="evidence" value="ECO:0007669"/>
    <property type="project" value="InterPro"/>
</dbReference>
<dbReference type="PANTHER" id="PTHR34688">
    <property type="entry name" value="CYTOCHROME C6, CHLOROPLASTIC"/>
    <property type="match status" value="1"/>
</dbReference>
<dbReference type="PRINTS" id="PR00605">
    <property type="entry name" value="CYTCHROMECIC"/>
</dbReference>
<feature type="domain" description="Cytochrome c" evidence="11">
    <location>
        <begin position="25"/>
        <end position="105"/>
    </location>
</feature>
<dbReference type="InterPro" id="IPR036909">
    <property type="entry name" value="Cyt_c-like_dom_sf"/>
</dbReference>
<evidence type="ECO:0000256" key="1">
    <source>
        <dbReference type="ARBA" id="ARBA00002347"/>
    </source>
</evidence>
<dbReference type="AlphaFoldDB" id="A0A1Z1MIL5"/>
<feature type="chain" id="PRO_5013416543" description="Cytochrome c6" evidence="10">
    <location>
        <begin position="25"/>
        <end position="110"/>
    </location>
</feature>
<comment type="PTM">
    <text evidence="10">Binds 1 heme c group per subunit.</text>
</comment>
<dbReference type="GO" id="GO:0009543">
    <property type="term" value="C:chloroplast thylakoid lumen"/>
    <property type="evidence" value="ECO:0007669"/>
    <property type="project" value="UniProtKB-SubCell"/>
</dbReference>
<evidence type="ECO:0000256" key="5">
    <source>
        <dbReference type="ARBA" id="ARBA00022617"/>
    </source>
</evidence>
<keyword evidence="12" id="KW-0150">Chloroplast</keyword>
<dbReference type="InterPro" id="IPR008168">
    <property type="entry name" value="Cyt_C_IC"/>
</dbReference>
<evidence type="ECO:0000256" key="3">
    <source>
        <dbReference type="ARBA" id="ARBA00009650"/>
    </source>
</evidence>
<accession>A0A1Z1MIL5</accession>
<comment type="subunit">
    <text evidence="10">Monomer.</text>
</comment>
<dbReference type="Pfam" id="PF13442">
    <property type="entry name" value="Cytochrome_CBB3"/>
    <property type="match status" value="1"/>
</dbReference>
<evidence type="ECO:0000259" key="11">
    <source>
        <dbReference type="PROSITE" id="PS51007"/>
    </source>
</evidence>
<keyword evidence="6 10" id="KW-0479">Metal-binding</keyword>
<evidence type="ECO:0000256" key="9">
    <source>
        <dbReference type="ARBA" id="ARBA00023078"/>
    </source>
</evidence>
<dbReference type="GO" id="GO:0009055">
    <property type="term" value="F:electron transfer activity"/>
    <property type="evidence" value="ECO:0007669"/>
    <property type="project" value="UniProtKB-UniRule"/>
</dbReference>
<feature type="binding site" description="axial binding residue" evidence="10">
    <location>
        <position position="42"/>
    </location>
    <ligand>
        <name>heme c</name>
        <dbReference type="ChEBI" id="CHEBI:61717"/>
    </ligand>
    <ligandPart>
        <name>Fe</name>
        <dbReference type="ChEBI" id="CHEBI:18248"/>
    </ligandPart>
</feature>
<dbReference type="GO" id="GO:0015979">
    <property type="term" value="P:photosynthesis"/>
    <property type="evidence" value="ECO:0007669"/>
    <property type="project" value="UniProtKB-UniRule"/>
</dbReference>
<dbReference type="GO" id="GO:0020037">
    <property type="term" value="F:heme binding"/>
    <property type="evidence" value="ECO:0007669"/>
    <property type="project" value="InterPro"/>
</dbReference>
<protein>
    <recommendedName>
        <fullName evidence="10">Cytochrome c6</fullName>
    </recommendedName>
    <alternativeName>
        <fullName evidence="10">Cytochrome c-553</fullName>
    </alternativeName>
    <alternativeName>
        <fullName evidence="10">Cytochrome c553</fullName>
    </alternativeName>
    <alternativeName>
        <fullName evidence="10">Soluble cytochrome f</fullName>
    </alternativeName>
</protein>
<comment type="similarity">
    <text evidence="3 10">Belongs to the cytochrome c family. PetJ subfamily.</text>
</comment>
<dbReference type="InterPro" id="IPR009056">
    <property type="entry name" value="Cyt_c-like_dom"/>
</dbReference>
<keyword evidence="8 10" id="KW-0408">Iron</keyword>
<keyword evidence="5 10" id="KW-0349">Heme</keyword>
<evidence type="ECO:0000256" key="10">
    <source>
        <dbReference type="HAMAP-Rule" id="MF_00594"/>
    </source>
</evidence>
<feature type="binding site" description="covalent" evidence="10">
    <location>
        <position position="38"/>
    </location>
    <ligand>
        <name>heme c</name>
        <dbReference type="ChEBI" id="CHEBI:61717"/>
    </ligand>
</feature>
<evidence type="ECO:0000256" key="6">
    <source>
        <dbReference type="ARBA" id="ARBA00022723"/>
    </source>
</evidence>
<dbReference type="InterPro" id="IPR023655">
    <property type="entry name" value="Cyt_C6"/>
</dbReference>
<dbReference type="Gene3D" id="1.10.760.10">
    <property type="entry name" value="Cytochrome c-like domain"/>
    <property type="match status" value="1"/>
</dbReference>
<dbReference type="HAMAP" id="MF_00594">
    <property type="entry name" value="Cytc_PetJ"/>
    <property type="match status" value="1"/>
</dbReference>
<keyword evidence="4 10" id="KW-0813">Transport</keyword>